<name>A0A1V9YPU5_ACHHY</name>
<dbReference type="Gene3D" id="2.60.120.10">
    <property type="entry name" value="Jelly Rolls"/>
    <property type="match status" value="1"/>
</dbReference>
<dbReference type="Proteomes" id="UP000243579">
    <property type="component" value="Unassembled WGS sequence"/>
</dbReference>
<dbReference type="AlphaFoldDB" id="A0A1V9YPU5"/>
<dbReference type="InterPro" id="IPR014710">
    <property type="entry name" value="RmlC-like_jellyroll"/>
</dbReference>
<organism evidence="3 4">
    <name type="scientific">Achlya hypogyna</name>
    <name type="common">Oomycete</name>
    <name type="synonym">Protoachlya hypogyna</name>
    <dbReference type="NCBI Taxonomy" id="1202772"/>
    <lineage>
        <taxon>Eukaryota</taxon>
        <taxon>Sar</taxon>
        <taxon>Stramenopiles</taxon>
        <taxon>Oomycota</taxon>
        <taxon>Saprolegniomycetes</taxon>
        <taxon>Saprolegniales</taxon>
        <taxon>Achlyaceae</taxon>
        <taxon>Achlya</taxon>
    </lineage>
</organism>
<evidence type="ECO:0000313" key="4">
    <source>
        <dbReference type="Proteomes" id="UP000243579"/>
    </source>
</evidence>
<feature type="region of interest" description="Disordered" evidence="1">
    <location>
        <begin position="1"/>
        <end position="26"/>
    </location>
</feature>
<evidence type="ECO:0000313" key="3">
    <source>
        <dbReference type="EMBL" id="OQR87775.1"/>
    </source>
</evidence>
<evidence type="ECO:0000259" key="2">
    <source>
        <dbReference type="Pfam" id="PF00027"/>
    </source>
</evidence>
<evidence type="ECO:0000256" key="1">
    <source>
        <dbReference type="SAM" id="MobiDB-lite"/>
    </source>
</evidence>
<reference evidence="3 4" key="1">
    <citation type="journal article" date="2014" name="Genome Biol. Evol.">
        <title>The secreted proteins of Achlya hypogyna and Thraustotheca clavata identify the ancestral oomycete secretome and reveal gene acquisitions by horizontal gene transfer.</title>
        <authorList>
            <person name="Misner I."/>
            <person name="Blouin N."/>
            <person name="Leonard G."/>
            <person name="Richards T.A."/>
            <person name="Lane C.E."/>
        </authorList>
    </citation>
    <scope>NUCLEOTIDE SEQUENCE [LARGE SCALE GENOMIC DNA]</scope>
    <source>
        <strain evidence="3 4">ATCC 48635</strain>
    </source>
</reference>
<dbReference type="EMBL" id="JNBR01001424">
    <property type="protein sequence ID" value="OQR87775.1"/>
    <property type="molecule type" value="Genomic_DNA"/>
</dbReference>
<dbReference type="InterPro" id="IPR018490">
    <property type="entry name" value="cNMP-bd_dom_sf"/>
</dbReference>
<feature type="domain" description="Cyclic nucleotide-binding" evidence="2">
    <location>
        <begin position="240"/>
        <end position="333"/>
    </location>
</feature>
<accession>A0A1V9YPU5</accession>
<gene>
    <name evidence="3" type="ORF">ACHHYP_08095</name>
</gene>
<dbReference type="CDD" id="cd00038">
    <property type="entry name" value="CAP_ED"/>
    <property type="match status" value="1"/>
</dbReference>
<dbReference type="Pfam" id="PF00027">
    <property type="entry name" value="cNMP_binding"/>
    <property type="match status" value="1"/>
</dbReference>
<sequence>MRRRPVPPDTTPLGRGASRTGPNIAADGPRPASYFMKLLFLPTRPRKQNEELAAWLADAHPLVHTTLAAWALRGGMAVPDLLAIATLRTYGTSAVVVTQDATPTGTIFVVVTGTFTEFVRPHQFGLPSKKRRPAAARAWRTLGEGEGFGLDTLYYRFPHHYVTVVSNGTAERSAIGLSTTLPALVLSLGPHALLASLVPPVPPLPYEADVLALLQTTFLFAALPRAALEFVAGHVPPAQVVPKGEYLFTAGQPTGIYLVATGELRVFTVDDVVVIADDRQVATRRVELQILRPRDVAGLTESCFGEDAAFTTYCVATTPASVLMLPANVVFSVLTPSTAAFPRVCAYFRLQRDWYKLRRFTALNRFNHETDHKLTGAMQRKSGLCCARCGEPGHLSDAAACPLHVDSTEGPRTLDVLRQRDAVRSQRLAQLECDVPRQPSLVSEASRMEKLLALRGPAAAKHRRQAHKQ</sequence>
<dbReference type="SUPFAM" id="SSF51206">
    <property type="entry name" value="cAMP-binding domain-like"/>
    <property type="match status" value="1"/>
</dbReference>
<dbReference type="OrthoDB" id="71860at2759"/>
<protein>
    <recommendedName>
        <fullName evidence="2">Cyclic nucleotide-binding domain-containing protein</fullName>
    </recommendedName>
</protein>
<dbReference type="InterPro" id="IPR000595">
    <property type="entry name" value="cNMP-bd_dom"/>
</dbReference>
<keyword evidence="4" id="KW-1185">Reference proteome</keyword>
<proteinExistence type="predicted"/>
<comment type="caution">
    <text evidence="3">The sequence shown here is derived from an EMBL/GenBank/DDBJ whole genome shotgun (WGS) entry which is preliminary data.</text>
</comment>